<evidence type="ECO:0000256" key="5">
    <source>
        <dbReference type="PIRNR" id="PIRNR038471"/>
    </source>
</evidence>
<feature type="domain" description="Rod shape-determining protein MreC beta-barrel core" evidence="7">
    <location>
        <begin position="123"/>
        <end position="276"/>
    </location>
</feature>
<dbReference type="InterPro" id="IPR042175">
    <property type="entry name" value="Cell/Rod_MreC_2"/>
</dbReference>
<dbReference type="InterPro" id="IPR007221">
    <property type="entry name" value="MreC"/>
</dbReference>
<dbReference type="KEGG" id="mas:Mahau_1649"/>
<dbReference type="InterPro" id="IPR042177">
    <property type="entry name" value="Cell/Rod_1"/>
</dbReference>
<comment type="function">
    <text evidence="5">Involved in formation and maintenance of cell shape.</text>
</comment>
<name>F3ZZK4_MAHA5</name>
<dbReference type="OrthoDB" id="9792313at2"/>
<dbReference type="InterPro" id="IPR055342">
    <property type="entry name" value="MreC_beta-barrel_core"/>
</dbReference>
<dbReference type="GO" id="GO:0008360">
    <property type="term" value="P:regulation of cell shape"/>
    <property type="evidence" value="ECO:0007669"/>
    <property type="project" value="UniProtKB-KW"/>
</dbReference>
<accession>F3ZZK4</accession>
<keyword evidence="3 5" id="KW-0133">Cell shape</keyword>
<keyword evidence="6" id="KW-0175">Coiled coil</keyword>
<reference evidence="9" key="1">
    <citation type="submission" date="2010-11" db="EMBL/GenBank/DDBJ databases">
        <title>The complete genome of Mahella australiensis DSM 15567.</title>
        <authorList>
            <consortium name="US DOE Joint Genome Institute (JGI-PGF)"/>
            <person name="Lucas S."/>
            <person name="Copeland A."/>
            <person name="Lapidus A."/>
            <person name="Bruce D."/>
            <person name="Goodwin L."/>
            <person name="Pitluck S."/>
            <person name="Kyrpides N."/>
            <person name="Mavromatis K."/>
            <person name="Pagani I."/>
            <person name="Ivanova N."/>
            <person name="Teshima H."/>
            <person name="Brettin T."/>
            <person name="Detter J.C."/>
            <person name="Han C."/>
            <person name="Tapia R."/>
            <person name="Land M."/>
            <person name="Hauser L."/>
            <person name="Markowitz V."/>
            <person name="Cheng J.-F."/>
            <person name="Hugenholtz P."/>
            <person name="Woyke T."/>
            <person name="Wu D."/>
            <person name="Spring S."/>
            <person name="Pukall R."/>
            <person name="Steenblock K."/>
            <person name="Schneider S."/>
            <person name="Klenk H.-P."/>
            <person name="Eisen J.A."/>
        </authorList>
    </citation>
    <scope>NUCLEOTIDE SEQUENCE [LARGE SCALE GENOMIC DNA]</scope>
    <source>
        <strain evidence="9">DSM 15567 / CIP 107919 / 50-1 BON</strain>
    </source>
</reference>
<evidence type="ECO:0000256" key="6">
    <source>
        <dbReference type="SAM" id="Coils"/>
    </source>
</evidence>
<dbReference type="STRING" id="697281.Mahau_1649"/>
<protein>
    <recommendedName>
        <fullName evidence="2 5">Cell shape-determining protein MreC</fullName>
    </recommendedName>
    <alternativeName>
        <fullName evidence="4 5">Cell shape protein MreC</fullName>
    </alternativeName>
</protein>
<dbReference type="AlphaFoldDB" id="F3ZZK4"/>
<dbReference type="eggNOG" id="COG1792">
    <property type="taxonomic scope" value="Bacteria"/>
</dbReference>
<evidence type="ECO:0000256" key="2">
    <source>
        <dbReference type="ARBA" id="ARBA00013855"/>
    </source>
</evidence>
<dbReference type="HOGENOM" id="CLU_042663_1_2_9"/>
<dbReference type="PANTHER" id="PTHR34138:SF1">
    <property type="entry name" value="CELL SHAPE-DETERMINING PROTEIN MREC"/>
    <property type="match status" value="1"/>
</dbReference>
<comment type="similarity">
    <text evidence="1 5">Belongs to the MreC family.</text>
</comment>
<feature type="coiled-coil region" evidence="6">
    <location>
        <begin position="69"/>
        <end position="113"/>
    </location>
</feature>
<dbReference type="Gene3D" id="2.40.10.350">
    <property type="entry name" value="Rod shape-determining protein MreC, domain 2"/>
    <property type="match status" value="1"/>
</dbReference>
<dbReference type="PANTHER" id="PTHR34138">
    <property type="entry name" value="CELL SHAPE-DETERMINING PROTEIN MREC"/>
    <property type="match status" value="1"/>
</dbReference>
<sequence>MPRLLKNRFAILILAAVIALTSIIAVTIKERHQVSPAEGIIGDILAPIQKGVYTFVNGIRSFIDNVVLSRQQGKDISQLQQRINELQQENQRLKELEEENQRLKNMLDFKEANPQLVTSGARVIAKNAGNWFETFVIDKGSSDGIAVDMAVITAQGLAGRVMEVADHWAKVMAIIDERSSVSIIADKTRDNGVARGMLVAGSGADADLLKILYLPLDSKLNKGDEVITSGLGGVFPKGIPVGVVQEVKKTLTGEVEYAMVKPHVDFLRIEEVMVIKSPVENIEVGS</sequence>
<evidence type="ECO:0000256" key="1">
    <source>
        <dbReference type="ARBA" id="ARBA00009369"/>
    </source>
</evidence>
<gene>
    <name evidence="8" type="ordered locus">Mahau_1649</name>
</gene>
<proteinExistence type="inferred from homology"/>
<reference evidence="8 9" key="2">
    <citation type="journal article" date="2011" name="Stand. Genomic Sci.">
        <title>Complete genome sequence of Mahella australiensis type strain (50-1 BON).</title>
        <authorList>
            <person name="Sikorski J."/>
            <person name="Teshima H."/>
            <person name="Nolan M."/>
            <person name="Lucas S."/>
            <person name="Hammon N."/>
            <person name="Deshpande S."/>
            <person name="Cheng J.F."/>
            <person name="Pitluck S."/>
            <person name="Liolios K."/>
            <person name="Pagani I."/>
            <person name="Ivanova N."/>
            <person name="Huntemann M."/>
            <person name="Mavromatis K."/>
            <person name="Ovchinikova G."/>
            <person name="Pati A."/>
            <person name="Tapia R."/>
            <person name="Han C."/>
            <person name="Goodwin L."/>
            <person name="Chen A."/>
            <person name="Palaniappan K."/>
            <person name="Land M."/>
            <person name="Hauser L."/>
            <person name="Ngatchou-Djao O.D."/>
            <person name="Rohde M."/>
            <person name="Pukall R."/>
            <person name="Spring S."/>
            <person name="Abt B."/>
            <person name="Goker M."/>
            <person name="Detter J.C."/>
            <person name="Woyke T."/>
            <person name="Bristow J."/>
            <person name="Markowitz V."/>
            <person name="Hugenholtz P."/>
            <person name="Eisen J.A."/>
            <person name="Kyrpides N.C."/>
            <person name="Klenk H.P."/>
            <person name="Lapidus A."/>
        </authorList>
    </citation>
    <scope>NUCLEOTIDE SEQUENCE [LARGE SCALE GENOMIC DNA]</scope>
    <source>
        <strain evidence="9">DSM 15567 / CIP 107919 / 50-1 BON</strain>
    </source>
</reference>
<evidence type="ECO:0000313" key="8">
    <source>
        <dbReference type="EMBL" id="AEE96830.1"/>
    </source>
</evidence>
<organism evidence="8 9">
    <name type="scientific">Mahella australiensis (strain DSM 15567 / CIP 107919 / 50-1 BON)</name>
    <dbReference type="NCBI Taxonomy" id="697281"/>
    <lineage>
        <taxon>Bacteria</taxon>
        <taxon>Bacillati</taxon>
        <taxon>Bacillota</taxon>
        <taxon>Clostridia</taxon>
        <taxon>Thermoanaerobacterales</taxon>
        <taxon>Thermoanaerobacterales Family IV. Incertae Sedis</taxon>
        <taxon>Mahella</taxon>
    </lineage>
</organism>
<evidence type="ECO:0000259" key="7">
    <source>
        <dbReference type="Pfam" id="PF04085"/>
    </source>
</evidence>
<dbReference type="Proteomes" id="UP000008457">
    <property type="component" value="Chromosome"/>
</dbReference>
<dbReference type="EMBL" id="CP002360">
    <property type="protein sequence ID" value="AEE96830.1"/>
    <property type="molecule type" value="Genomic_DNA"/>
</dbReference>
<evidence type="ECO:0000256" key="4">
    <source>
        <dbReference type="ARBA" id="ARBA00032089"/>
    </source>
</evidence>
<keyword evidence="9" id="KW-1185">Reference proteome</keyword>
<dbReference type="Pfam" id="PF04085">
    <property type="entry name" value="MreC"/>
    <property type="match status" value="1"/>
</dbReference>
<dbReference type="PIRSF" id="PIRSF038471">
    <property type="entry name" value="MreC"/>
    <property type="match status" value="1"/>
</dbReference>
<evidence type="ECO:0000313" key="9">
    <source>
        <dbReference type="Proteomes" id="UP000008457"/>
    </source>
</evidence>
<dbReference type="NCBIfam" id="TIGR00219">
    <property type="entry name" value="mreC"/>
    <property type="match status" value="1"/>
</dbReference>
<evidence type="ECO:0000256" key="3">
    <source>
        <dbReference type="ARBA" id="ARBA00022960"/>
    </source>
</evidence>
<dbReference type="RefSeq" id="WP_013781258.1">
    <property type="nucleotide sequence ID" value="NC_015520.1"/>
</dbReference>
<dbReference type="GO" id="GO:0005886">
    <property type="term" value="C:plasma membrane"/>
    <property type="evidence" value="ECO:0007669"/>
    <property type="project" value="TreeGrafter"/>
</dbReference>
<dbReference type="Gene3D" id="2.40.10.340">
    <property type="entry name" value="Rod shape-determining protein MreC, domain 1"/>
    <property type="match status" value="1"/>
</dbReference>